<dbReference type="PIRSF" id="PIRSF006446">
    <property type="entry name" value="Cyt_quinol_oxidase_1"/>
    <property type="match status" value="1"/>
</dbReference>
<keyword evidence="10 12" id="KW-0408">Iron</keyword>
<evidence type="ECO:0000256" key="7">
    <source>
        <dbReference type="ARBA" id="ARBA00022723"/>
    </source>
</evidence>
<comment type="subcellular location">
    <subcellularLocation>
        <location evidence="1">Cell membrane</location>
        <topology evidence="1">Multi-pass membrane protein</topology>
    </subcellularLocation>
</comment>
<dbReference type="RefSeq" id="WP_344718365.1">
    <property type="nucleotide sequence ID" value="NZ_BAAAYG010000003.1"/>
</dbReference>
<keyword evidence="7 12" id="KW-0479">Metal-binding</keyword>
<evidence type="ECO:0000256" key="11">
    <source>
        <dbReference type="ARBA" id="ARBA00023136"/>
    </source>
</evidence>
<evidence type="ECO:0000256" key="12">
    <source>
        <dbReference type="PIRNR" id="PIRNR006446"/>
    </source>
</evidence>
<evidence type="ECO:0000256" key="8">
    <source>
        <dbReference type="ARBA" id="ARBA00022982"/>
    </source>
</evidence>
<dbReference type="EMBL" id="BAAAYG010000003">
    <property type="protein sequence ID" value="GAA3281728.1"/>
    <property type="molecule type" value="Genomic_DNA"/>
</dbReference>
<dbReference type="Proteomes" id="UP001501736">
    <property type="component" value="Unassembled WGS sequence"/>
</dbReference>
<keyword evidence="8 12" id="KW-0249">Electron transport</keyword>
<feature type="transmembrane region" description="Helical" evidence="12">
    <location>
        <begin position="131"/>
        <end position="154"/>
    </location>
</feature>
<dbReference type="PANTHER" id="PTHR30365:SF15">
    <property type="entry name" value="CYTOCHROME BD UBIQUINOL OXIDASE SUBUNIT 1"/>
    <property type="match status" value="1"/>
</dbReference>
<keyword evidence="6 12" id="KW-0812">Transmembrane</keyword>
<evidence type="ECO:0000256" key="5">
    <source>
        <dbReference type="ARBA" id="ARBA00022617"/>
    </source>
</evidence>
<evidence type="ECO:0000313" key="13">
    <source>
        <dbReference type="EMBL" id="GAA3281728.1"/>
    </source>
</evidence>
<protein>
    <submittedName>
        <fullName evidence="13">Cytochrome ubiquinol oxidase subunit I</fullName>
    </submittedName>
</protein>
<keyword evidence="4 12" id="KW-1003">Cell membrane</keyword>
<name>A0ABP6RB47_9MICC</name>
<evidence type="ECO:0000256" key="2">
    <source>
        <dbReference type="ARBA" id="ARBA00009819"/>
    </source>
</evidence>
<organism evidence="13 14">
    <name type="scientific">Nesterenkonia halobia</name>
    <dbReference type="NCBI Taxonomy" id="37922"/>
    <lineage>
        <taxon>Bacteria</taxon>
        <taxon>Bacillati</taxon>
        <taxon>Actinomycetota</taxon>
        <taxon>Actinomycetes</taxon>
        <taxon>Micrococcales</taxon>
        <taxon>Micrococcaceae</taxon>
        <taxon>Nesterenkonia</taxon>
    </lineage>
</organism>
<dbReference type="Pfam" id="PF01654">
    <property type="entry name" value="Cyt_bd_oxida_I"/>
    <property type="match status" value="1"/>
</dbReference>
<keyword evidence="3 12" id="KW-0813">Transport</keyword>
<keyword evidence="9 12" id="KW-1133">Transmembrane helix</keyword>
<comment type="similarity">
    <text evidence="2 12">Belongs to the cytochrome ubiquinol oxidase subunit 1 family.</text>
</comment>
<keyword evidence="14" id="KW-1185">Reference proteome</keyword>
<feature type="transmembrane region" description="Helical" evidence="12">
    <location>
        <begin position="335"/>
        <end position="356"/>
    </location>
</feature>
<proteinExistence type="inferred from homology"/>
<feature type="transmembrane region" description="Helical" evidence="12">
    <location>
        <begin position="191"/>
        <end position="210"/>
    </location>
</feature>
<comment type="caution">
    <text evidence="13">The sequence shown here is derived from an EMBL/GenBank/DDBJ whole genome shotgun (WGS) entry which is preliminary data.</text>
</comment>
<evidence type="ECO:0000256" key="3">
    <source>
        <dbReference type="ARBA" id="ARBA00022448"/>
    </source>
</evidence>
<feature type="transmembrane region" description="Helical" evidence="12">
    <location>
        <begin position="57"/>
        <end position="75"/>
    </location>
</feature>
<evidence type="ECO:0000256" key="9">
    <source>
        <dbReference type="ARBA" id="ARBA00022989"/>
    </source>
</evidence>
<evidence type="ECO:0000313" key="14">
    <source>
        <dbReference type="Proteomes" id="UP001501736"/>
    </source>
</evidence>
<evidence type="ECO:0000256" key="4">
    <source>
        <dbReference type="ARBA" id="ARBA00022475"/>
    </source>
</evidence>
<evidence type="ECO:0000256" key="1">
    <source>
        <dbReference type="ARBA" id="ARBA00004651"/>
    </source>
</evidence>
<accession>A0ABP6RB47</accession>
<keyword evidence="11 12" id="KW-0472">Membrane</keyword>
<feature type="transmembrane region" description="Helical" evidence="12">
    <location>
        <begin position="95"/>
        <end position="119"/>
    </location>
</feature>
<gene>
    <name evidence="13" type="ORF">GCM10020260_07690</name>
</gene>
<evidence type="ECO:0000256" key="10">
    <source>
        <dbReference type="ARBA" id="ARBA00023004"/>
    </source>
</evidence>
<feature type="transmembrane region" description="Helical" evidence="12">
    <location>
        <begin position="222"/>
        <end position="241"/>
    </location>
</feature>
<keyword evidence="5 12" id="KW-0349">Heme</keyword>
<dbReference type="PANTHER" id="PTHR30365">
    <property type="entry name" value="CYTOCHROME D UBIQUINOL OXIDASE"/>
    <property type="match status" value="1"/>
</dbReference>
<reference evidence="14" key="1">
    <citation type="journal article" date="2019" name="Int. J. Syst. Evol. Microbiol.">
        <title>The Global Catalogue of Microorganisms (GCM) 10K type strain sequencing project: providing services to taxonomists for standard genome sequencing and annotation.</title>
        <authorList>
            <consortium name="The Broad Institute Genomics Platform"/>
            <consortium name="The Broad Institute Genome Sequencing Center for Infectious Disease"/>
            <person name="Wu L."/>
            <person name="Ma J."/>
        </authorList>
    </citation>
    <scope>NUCLEOTIDE SEQUENCE [LARGE SCALE GENOMIC DNA]</scope>
    <source>
        <strain evidence="14">JCM 11483</strain>
    </source>
</reference>
<feature type="transmembrane region" description="Helical" evidence="12">
    <location>
        <begin position="376"/>
        <end position="394"/>
    </location>
</feature>
<sequence length="476" mass="52506">MEQIFDPLTMARWQFGLTTLYHFLFVPLTIGMALMAAIMQTAWVRTNKVTYLKLTRLFGKIFLINFAMGVVTGIVQEFQFGMNWSEYSRFVGDVFGAPLAIEGLAAFFFEATFIGLWIFGWGRIPRLAHLACIWVVFIASTLSAYFILAANAFMQNPVGYTMNAERGRAELTSLWEVLTNPVALAAFPHTIFAAIMFAAAVMVAVAAWHLRRRQHVETMRPALKTGLWANVAAFAGVGLSGDQLSLAMVDAQPMKMAAAEGLYETTENASFSIFTLGTPDGASELFSIRIPHLLSLLSTHTLDGEVEGINDLQEQYVAQFGPGEYTPIIWITYWAFRWMIGLGACSALVSLIALWFTRKKARPLSARAEDLKWRALIWTAPLPLLASLVGWIFTEMGRQPWIVFGEMKTAAAVSPTVAGWQVAISLAAFTLIYGVLAVVEFRLILKAAQEGPPEIAEDDDGESGTGADDADFAMVY</sequence>
<dbReference type="InterPro" id="IPR002585">
    <property type="entry name" value="Cyt-d_ubiquinol_oxidase_su_1"/>
</dbReference>
<evidence type="ECO:0000256" key="6">
    <source>
        <dbReference type="ARBA" id="ARBA00022692"/>
    </source>
</evidence>
<feature type="transmembrane region" description="Helical" evidence="12">
    <location>
        <begin position="417"/>
        <end position="439"/>
    </location>
</feature>
<feature type="transmembrane region" description="Helical" evidence="12">
    <location>
        <begin position="20"/>
        <end position="45"/>
    </location>
</feature>